<evidence type="ECO:0000256" key="2">
    <source>
        <dbReference type="ARBA" id="ARBA00009137"/>
    </source>
</evidence>
<evidence type="ECO:0000256" key="6">
    <source>
        <dbReference type="ARBA" id="ARBA00022989"/>
    </source>
</evidence>
<dbReference type="SMART" id="SM00116">
    <property type="entry name" value="CBS"/>
    <property type="match status" value="2"/>
</dbReference>
<comment type="subcellular location">
    <subcellularLocation>
        <location evidence="1">Cell membrane</location>
        <topology evidence="1">Multi-pass membrane protein</topology>
    </subcellularLocation>
</comment>
<feature type="transmembrane region" description="Helical" evidence="10">
    <location>
        <begin position="470"/>
        <end position="491"/>
    </location>
</feature>
<feature type="transmembrane region" description="Helical" evidence="10">
    <location>
        <begin position="325"/>
        <end position="347"/>
    </location>
</feature>
<feature type="transmembrane region" description="Helical" evidence="10">
    <location>
        <begin position="519"/>
        <end position="540"/>
    </location>
</feature>
<keyword evidence="4" id="KW-1003">Cell membrane</keyword>
<keyword evidence="6 10" id="KW-1133">Transmembrane helix</keyword>
<evidence type="ECO:0000256" key="5">
    <source>
        <dbReference type="ARBA" id="ARBA00022692"/>
    </source>
</evidence>
<dbReference type="GeneID" id="76209795"/>
<feature type="transmembrane region" description="Helical" evidence="10">
    <location>
        <begin position="416"/>
        <end position="434"/>
    </location>
</feature>
<name>A0A2S2KPX5_9ARCH</name>
<dbReference type="GO" id="GO:0005886">
    <property type="term" value="C:plasma membrane"/>
    <property type="evidence" value="ECO:0007669"/>
    <property type="project" value="UniProtKB-SubCell"/>
</dbReference>
<dbReference type="OrthoDB" id="111943at2157"/>
<keyword evidence="9" id="KW-0129">CBS domain</keyword>
<keyword evidence="8 10" id="KW-0472">Membrane</keyword>
<dbReference type="InterPro" id="IPR003445">
    <property type="entry name" value="Cat_transpt"/>
</dbReference>
<keyword evidence="3" id="KW-0813">Transport</keyword>
<dbReference type="GO" id="GO:0030001">
    <property type="term" value="P:metal ion transport"/>
    <property type="evidence" value="ECO:0007669"/>
    <property type="project" value="UniProtKB-ARBA"/>
</dbReference>
<dbReference type="PANTHER" id="PTHR32024">
    <property type="entry name" value="TRK SYSTEM POTASSIUM UPTAKE PROTEIN TRKG-RELATED"/>
    <property type="match status" value="1"/>
</dbReference>
<keyword evidence="5 10" id="KW-0812">Transmembrane</keyword>
<sequence>MPYETKNTVNNILDRKVSRFANTNFLRLLDSTSMVDACSIMQKNHKDEVIVIDKTNSVVGIVTDQDILKKIGEAHANPKKTTLDDIMTFPLVSIKHNDTLLDALKIMRDKNLRKLAVTEDDGTVIGIIYQNAITSLIRQKVASPSPTNYSIKAILWNLGTVTQFAGILMLIPSIVATLLNESLVATGVFLMATLLLITGFFLNTYGEKHPLTLRGSAIMILASFFILVLLGTIPYLYVSPYGQEDFADLFASSFFSSASSFTTAGITLFGTPEDLPDSFTFFRSFSQFVGGMSFIYLIMTAFYPEKKLITMRGFISGNIPKLRELFATIAIVFSIYAVIIALLMFYLGERNILDDFSLAMSVLSTGGFMPDSAILETLTIPEYFVLMAGMILGALPFGLHYAFVRKKFMSFKLTKEVGIYFAILGGAILLFIVTTDVSELDSAFTVIAASTTAGMQIIDLTDIGNVPTSILFVLMLIGGCGFSTAGGIKIFRLEQIFQFRKYFKKSKWEKIPIHERKEIWIAVILLILFPTAPIPVAYHISNQGYDLNDSYFESVGAITTAGLGTGIIDNDLDAFSKILVGLLMILGRLEIILLAYIFVPKLVS</sequence>
<comment type="similarity">
    <text evidence="2">Belongs to the TrkH potassium transport family.</text>
</comment>
<dbReference type="Pfam" id="PF00571">
    <property type="entry name" value="CBS"/>
    <property type="match status" value="2"/>
</dbReference>
<feature type="transmembrane region" description="Helical" evidence="10">
    <location>
        <begin position="578"/>
        <end position="599"/>
    </location>
</feature>
<keyword evidence="13" id="KW-1185">Reference proteome</keyword>
<evidence type="ECO:0000256" key="9">
    <source>
        <dbReference type="PROSITE-ProRule" id="PRU00703"/>
    </source>
</evidence>
<feature type="domain" description="CBS" evidence="11">
    <location>
        <begin position="21"/>
        <end position="77"/>
    </location>
</feature>
<dbReference type="Pfam" id="PF02386">
    <property type="entry name" value="TrkH"/>
    <property type="match status" value="1"/>
</dbReference>
<evidence type="ECO:0000256" key="8">
    <source>
        <dbReference type="ARBA" id="ARBA00023136"/>
    </source>
</evidence>
<feature type="transmembrane region" description="Helical" evidence="10">
    <location>
        <begin position="383"/>
        <end position="404"/>
    </location>
</feature>
<feature type="transmembrane region" description="Helical" evidence="10">
    <location>
        <begin position="183"/>
        <end position="205"/>
    </location>
</feature>
<keyword evidence="7" id="KW-0406">Ion transport</keyword>
<feature type="domain" description="CBS" evidence="11">
    <location>
        <begin position="87"/>
        <end position="143"/>
    </location>
</feature>
<feature type="transmembrane region" description="Helical" evidence="10">
    <location>
        <begin position="153"/>
        <end position="171"/>
    </location>
</feature>
<evidence type="ECO:0000259" key="11">
    <source>
        <dbReference type="PROSITE" id="PS51371"/>
    </source>
</evidence>
<dbReference type="PANTHER" id="PTHR32024:SF2">
    <property type="entry name" value="TRK SYSTEM POTASSIUM UPTAKE PROTEIN TRKG-RELATED"/>
    <property type="match status" value="1"/>
</dbReference>
<evidence type="ECO:0000256" key="10">
    <source>
        <dbReference type="SAM" id="Phobius"/>
    </source>
</evidence>
<dbReference type="PROSITE" id="PS51371">
    <property type="entry name" value="CBS"/>
    <property type="match status" value="2"/>
</dbReference>
<feature type="transmembrane region" description="Helical" evidence="10">
    <location>
        <begin position="217"/>
        <end position="237"/>
    </location>
</feature>
<protein>
    <submittedName>
        <fullName evidence="12">Potassium transporter</fullName>
    </submittedName>
</protein>
<dbReference type="InterPro" id="IPR046342">
    <property type="entry name" value="CBS_dom_sf"/>
</dbReference>
<reference evidence="12 13" key="1">
    <citation type="submission" date="2018-05" db="EMBL/GenBank/DDBJ databases">
        <title>genome sequencing of Nitrosopumilus sp. NM25.</title>
        <authorList>
            <person name="Mori K."/>
            <person name="Nakagawa T."/>
        </authorList>
    </citation>
    <scope>NUCLEOTIDE SEQUENCE [LARGE SCALE GENOMIC DNA]</scope>
    <source>
        <strain evidence="12 13">NM25</strain>
    </source>
</reference>
<evidence type="ECO:0000256" key="1">
    <source>
        <dbReference type="ARBA" id="ARBA00004651"/>
    </source>
</evidence>
<dbReference type="SUPFAM" id="SSF54631">
    <property type="entry name" value="CBS-domain pair"/>
    <property type="match status" value="1"/>
</dbReference>
<dbReference type="Proteomes" id="UP000245829">
    <property type="component" value="Unassembled WGS sequence"/>
</dbReference>
<evidence type="ECO:0000313" key="12">
    <source>
        <dbReference type="EMBL" id="GBH33654.1"/>
    </source>
</evidence>
<organism evidence="12 13">
    <name type="scientific">Nitrosopumilus zosterae</name>
    <dbReference type="NCBI Taxonomy" id="718286"/>
    <lineage>
        <taxon>Archaea</taxon>
        <taxon>Nitrososphaerota</taxon>
        <taxon>Nitrososphaeria</taxon>
        <taxon>Nitrosopumilales</taxon>
        <taxon>Nitrosopumilaceae</taxon>
        <taxon>Nitrosopumilus</taxon>
    </lineage>
</organism>
<dbReference type="EMBL" id="BGKI01000002">
    <property type="protein sequence ID" value="GBH33654.1"/>
    <property type="molecule type" value="Genomic_DNA"/>
</dbReference>
<evidence type="ECO:0000256" key="3">
    <source>
        <dbReference type="ARBA" id="ARBA00022448"/>
    </source>
</evidence>
<evidence type="ECO:0000256" key="7">
    <source>
        <dbReference type="ARBA" id="ARBA00023065"/>
    </source>
</evidence>
<proteinExistence type="inferred from homology"/>
<evidence type="ECO:0000256" key="4">
    <source>
        <dbReference type="ARBA" id="ARBA00022475"/>
    </source>
</evidence>
<evidence type="ECO:0000313" key="13">
    <source>
        <dbReference type="Proteomes" id="UP000245829"/>
    </source>
</evidence>
<comment type="caution">
    <text evidence="12">The sequence shown here is derived from an EMBL/GenBank/DDBJ whole genome shotgun (WGS) entry which is preliminary data.</text>
</comment>
<gene>
    <name evidence="12" type="ORF">NZNM25_04450</name>
</gene>
<accession>A0A2S2KPX5</accession>
<dbReference type="Gene3D" id="3.10.580.10">
    <property type="entry name" value="CBS-domain"/>
    <property type="match status" value="1"/>
</dbReference>
<dbReference type="RefSeq" id="WP_109876317.1">
    <property type="nucleotide sequence ID" value="NZ_AP026695.1"/>
</dbReference>
<dbReference type="AlphaFoldDB" id="A0A2S2KPX5"/>
<feature type="transmembrane region" description="Helical" evidence="10">
    <location>
        <begin position="281"/>
        <end position="304"/>
    </location>
</feature>
<dbReference type="InterPro" id="IPR000644">
    <property type="entry name" value="CBS_dom"/>
</dbReference>
<dbReference type="GO" id="GO:0008324">
    <property type="term" value="F:monoatomic cation transmembrane transporter activity"/>
    <property type="evidence" value="ECO:0007669"/>
    <property type="project" value="InterPro"/>
</dbReference>